<feature type="region of interest" description="Disordered" evidence="1">
    <location>
        <begin position="1"/>
        <end position="20"/>
    </location>
</feature>
<feature type="transmembrane region" description="Helical" evidence="2">
    <location>
        <begin position="559"/>
        <end position="581"/>
    </location>
</feature>
<dbReference type="Gene3D" id="3.30.70.1430">
    <property type="entry name" value="Multidrug efflux transporter AcrB pore domain"/>
    <property type="match status" value="2"/>
</dbReference>
<comment type="caution">
    <text evidence="4">The sequence shown here is derived from an EMBL/GenBank/DDBJ whole genome shotgun (WGS) entry which is preliminary data.</text>
</comment>
<feature type="compositionally biased region" description="Low complexity" evidence="1">
    <location>
        <begin position="1278"/>
        <end position="1294"/>
    </location>
</feature>
<feature type="transmembrane region" description="Helical" evidence="2">
    <location>
        <begin position="367"/>
        <end position="384"/>
    </location>
</feature>
<dbReference type="RefSeq" id="WP_306736240.1">
    <property type="nucleotide sequence ID" value="NZ_JANHAX010000004.1"/>
</dbReference>
<protein>
    <submittedName>
        <fullName evidence="4">Efflux RND transporter permease subunit</fullName>
    </submittedName>
</protein>
<dbReference type="GO" id="GO:0042910">
    <property type="term" value="F:xenobiotic transmembrane transporter activity"/>
    <property type="evidence" value="ECO:0007669"/>
    <property type="project" value="TreeGrafter"/>
</dbReference>
<feature type="transmembrane region" description="Helical" evidence="2">
    <location>
        <begin position="391"/>
        <end position="413"/>
    </location>
</feature>
<name>A0AAE4B707_9RHOB</name>
<feature type="transmembrane region" description="Helical" evidence="2">
    <location>
        <begin position="923"/>
        <end position="940"/>
    </location>
</feature>
<evidence type="ECO:0000256" key="1">
    <source>
        <dbReference type="SAM" id="MobiDB-lite"/>
    </source>
</evidence>
<dbReference type="Gene3D" id="3.30.2090.10">
    <property type="entry name" value="Multidrug efflux transporter AcrB TolC docking domain, DN and DC subdomains"/>
    <property type="match status" value="2"/>
</dbReference>
<feature type="transmembrane region" description="Helical" evidence="2">
    <location>
        <begin position="38"/>
        <end position="56"/>
    </location>
</feature>
<evidence type="ECO:0000313" key="4">
    <source>
        <dbReference type="EMBL" id="MDQ2090951.1"/>
    </source>
</evidence>
<evidence type="ECO:0000259" key="3">
    <source>
        <dbReference type="PROSITE" id="PS50156"/>
    </source>
</evidence>
<dbReference type="Gene3D" id="3.30.70.1320">
    <property type="entry name" value="Multidrug efflux transporter AcrB pore domain like"/>
    <property type="match status" value="1"/>
</dbReference>
<keyword evidence="2" id="KW-0472">Membrane</keyword>
<evidence type="ECO:0000256" key="2">
    <source>
        <dbReference type="SAM" id="Phobius"/>
    </source>
</evidence>
<dbReference type="Gene3D" id="3.30.70.1440">
    <property type="entry name" value="Multidrug efflux transporter AcrB pore domain"/>
    <property type="match status" value="1"/>
</dbReference>
<feature type="transmembrane region" description="Helical" evidence="2">
    <location>
        <begin position="1051"/>
        <end position="1071"/>
    </location>
</feature>
<reference evidence="4" key="2">
    <citation type="submission" date="2023-02" db="EMBL/GenBank/DDBJ databases">
        <title>'Rhodoalgimonas zhirmunskyi' gen. nov., isolated from a red alga.</title>
        <authorList>
            <person name="Nedashkovskaya O.I."/>
            <person name="Otstavnykh N.Y."/>
            <person name="Bystritskaya E.P."/>
            <person name="Balabanova L.A."/>
            <person name="Isaeva M.P."/>
        </authorList>
    </citation>
    <scope>NUCLEOTIDE SEQUENCE</scope>
    <source>
        <strain evidence="4">KCTC 52189</strain>
    </source>
</reference>
<dbReference type="PANTHER" id="PTHR32063">
    <property type="match status" value="1"/>
</dbReference>
<keyword evidence="2" id="KW-1133">Transmembrane helix</keyword>
<dbReference type="PROSITE" id="PS50156">
    <property type="entry name" value="SSD"/>
    <property type="match status" value="1"/>
</dbReference>
<dbReference type="PANTHER" id="PTHR32063:SF16">
    <property type="entry name" value="CATION EFFLUX SYSTEM (ACRB_ACRD_ACRF FAMILY)"/>
    <property type="match status" value="1"/>
</dbReference>
<sequence>MSDSRNHNGDTPAGNGHAARHGLGLAGRTARAFIESPITPLLLLAFFLIGFLGALVTPREEDPQISVPMVDVMVAYPGASSTEVANLVSEPLERLMSELSGVKHVYSMSHDGFSMVTVRFKVGEQMEPSLVKLYDKLQSNMDVIPKGVMPPLVKPKSIDDVPVVTVTLSSDQLDLVQLRKLGLDVQQRFKALPNTGLSFVTGGSFEHIRVEVDPSRLSSYNLTPSMVAQALSAANQRMPAGDVIDGSRYFEIYSGEFLKSAADVANLIITTREDRPIYLRDVANIVQGPSETKTIVESTIRGADGAFTTRPAVTVAVAKKLGTNGVDVAHALLTELDQMKGSLIPESVDVIVSRDYGETARDKVSHLIQKLFIVSALVTVLAYFTMGFRPAVIVLITIPAVLLMSLAVAYVLGFTINRVSMFALVFAIGILVDDAIVVVENVYRRWLADEDTSDEITVDAVDEVGNPTILATFTVIAALLPMGFVSEMMGPYMLPIPVLSSAAMLFSLIAAFVFVPWLAARVKPSMETMRRAAESEHRQSEIIAGWYSRFIVPIMNNRLLGWITLLAIIAMMMAAVALLPFKQVAFKMLPYDNKSELQVVIDMPEGSDLFLTANLATRIGAELQKIHEVTAYQTYVGTSSPFNFNGLVRHYFLRSQPWQGDIAVQLQPKHHRERSSHIVAEDIRAVLHPIARAAGARLTIAEAPPGPPVLAPLVAEVYGPTPEIRREVATEIMQIMEDVPDIADVNSFMEAPHNRLEFKVDRQRAAMFGVTVEAINRELMMVAGGFEAGALQSPHNLEQAVIVLQAPLSVRVNLGNLLVLPIPSDTGRMVPLGELGEFTQVPVNPPIYHKDLRAVEYVTGDVIGPLGAPLYGMLQVDGALKSYVTPDGQVIGGRYFSRPENTDVSGFKWDGEWQVTYVTFRDMGLAFMAALVLIYILVVAEFRDFLLPAVVMAPIPLTLIGIVPGHWLLGADFTATSMIGFIALAGIIVRNSILLVEFARAEVQNGMDVKEAITLAAQVRLRPIVITALALIIGSMVLLSDPIFQGMAVSLLFGSLVATFLTLVVIPLGCISSRKRFEVLAGGPSPSGGPEGGPAPDSPPSGGNGGGDGPAPSGRPAKLARKSETEAETVSADATASPAGRPPKLQRKSDTEEAPAVQAGGRPPKLQRKSETDAAATEAVAPEAPAGRPAKLQRKSDTNATAAAAAAPPAAGRPPKLLKKSEQPVEEALASAAETDAIDAQPAGDPPEATAPEQKPAPTPRKNPAKATKPAARKRSAKTATPAAETPPETGETPQGNPQTDDPLAEVLAAARRAAADTDDREGSD</sequence>
<dbReference type="InterPro" id="IPR027463">
    <property type="entry name" value="AcrB_DN_DC_subdom"/>
</dbReference>
<feature type="transmembrane region" description="Helical" evidence="2">
    <location>
        <begin position="496"/>
        <end position="520"/>
    </location>
</feature>
<proteinExistence type="predicted"/>
<dbReference type="EMBL" id="JANHAX010000004">
    <property type="protein sequence ID" value="MDQ2090951.1"/>
    <property type="molecule type" value="Genomic_DNA"/>
</dbReference>
<reference evidence="4" key="1">
    <citation type="submission" date="2022-07" db="EMBL/GenBank/DDBJ databases">
        <authorList>
            <person name="Otstavnykh N."/>
            <person name="Isaeva M."/>
            <person name="Bystritskaya E."/>
        </authorList>
    </citation>
    <scope>NUCLEOTIDE SEQUENCE</scope>
    <source>
        <strain evidence="4">KCTC 52189</strain>
    </source>
</reference>
<feature type="compositionally biased region" description="Low complexity" evidence="1">
    <location>
        <begin position="1200"/>
        <end position="1210"/>
    </location>
</feature>
<accession>A0AAE4B707</accession>
<dbReference type="SUPFAM" id="SSF82866">
    <property type="entry name" value="Multidrug efflux transporter AcrB transmembrane domain"/>
    <property type="match status" value="2"/>
</dbReference>
<dbReference type="Pfam" id="PF00873">
    <property type="entry name" value="ACR_tran"/>
    <property type="match status" value="1"/>
</dbReference>
<dbReference type="Proteomes" id="UP001226762">
    <property type="component" value="Unassembled WGS sequence"/>
</dbReference>
<feature type="region of interest" description="Disordered" evidence="1">
    <location>
        <begin position="1082"/>
        <end position="1325"/>
    </location>
</feature>
<feature type="domain" description="SSD" evidence="3">
    <location>
        <begin position="391"/>
        <end position="521"/>
    </location>
</feature>
<feature type="compositionally biased region" description="Basic and acidic residues" evidence="1">
    <location>
        <begin position="1314"/>
        <end position="1325"/>
    </location>
</feature>
<dbReference type="SUPFAM" id="SSF82693">
    <property type="entry name" value="Multidrug efflux transporter AcrB pore domain, PN1, PN2, PC1 and PC2 subdomains"/>
    <property type="match status" value="3"/>
</dbReference>
<dbReference type="InterPro" id="IPR001036">
    <property type="entry name" value="Acrflvin-R"/>
</dbReference>
<organism evidence="4 5">
    <name type="scientific">Marimonas arenosa</name>
    <dbReference type="NCBI Taxonomy" id="1795305"/>
    <lineage>
        <taxon>Bacteria</taxon>
        <taxon>Pseudomonadati</taxon>
        <taxon>Pseudomonadota</taxon>
        <taxon>Alphaproteobacteria</taxon>
        <taxon>Rhodobacterales</taxon>
        <taxon>Paracoccaceae</taxon>
        <taxon>Marimonas</taxon>
    </lineage>
</organism>
<feature type="transmembrane region" description="Helical" evidence="2">
    <location>
        <begin position="945"/>
        <end position="969"/>
    </location>
</feature>
<feature type="transmembrane region" description="Helical" evidence="2">
    <location>
        <begin position="975"/>
        <end position="998"/>
    </location>
</feature>
<dbReference type="InterPro" id="IPR000731">
    <property type="entry name" value="SSD"/>
</dbReference>
<dbReference type="Gene3D" id="1.20.1640.10">
    <property type="entry name" value="Multidrug efflux transporter AcrB transmembrane domain"/>
    <property type="match status" value="2"/>
</dbReference>
<feature type="compositionally biased region" description="Low complexity" evidence="1">
    <location>
        <begin position="1174"/>
        <end position="1186"/>
    </location>
</feature>
<evidence type="ECO:0000313" key="5">
    <source>
        <dbReference type="Proteomes" id="UP001226762"/>
    </source>
</evidence>
<feature type="transmembrane region" description="Helical" evidence="2">
    <location>
        <begin position="1019"/>
        <end position="1039"/>
    </location>
</feature>
<dbReference type="PRINTS" id="PR00702">
    <property type="entry name" value="ACRIFLAVINRP"/>
</dbReference>
<gene>
    <name evidence="4" type="ORF">NO357_13690</name>
</gene>
<feature type="transmembrane region" description="Helical" evidence="2">
    <location>
        <begin position="419"/>
        <end position="443"/>
    </location>
</feature>
<dbReference type="SUPFAM" id="SSF82714">
    <property type="entry name" value="Multidrug efflux transporter AcrB TolC docking domain, DN and DC subdomains"/>
    <property type="match status" value="2"/>
</dbReference>
<dbReference type="GO" id="GO:0005886">
    <property type="term" value="C:plasma membrane"/>
    <property type="evidence" value="ECO:0007669"/>
    <property type="project" value="TreeGrafter"/>
</dbReference>
<keyword evidence="2" id="KW-0812">Transmembrane</keyword>
<keyword evidence="5" id="KW-1185">Reference proteome</keyword>